<name>A0A7X8TS09_9VIBR</name>
<dbReference type="AlphaFoldDB" id="A0A7X8TS09"/>
<keyword evidence="2" id="KW-1185">Reference proteome</keyword>
<dbReference type="RefSeq" id="WP_168836996.1">
    <property type="nucleotide sequence ID" value="NZ_JABAIK010000013.1"/>
</dbReference>
<proteinExistence type="predicted"/>
<comment type="caution">
    <text evidence="1">The sequence shown here is derived from an EMBL/GenBank/DDBJ whole genome shotgun (WGS) entry which is preliminary data.</text>
</comment>
<evidence type="ECO:0000313" key="2">
    <source>
        <dbReference type="Proteomes" id="UP000535589"/>
    </source>
</evidence>
<gene>
    <name evidence="1" type="ORF">HGP28_13490</name>
</gene>
<sequence>MKVIEDSFNGPFHLSILGLGYEKRALERFTQERSNLGDVLVLGYNKHNETPQYKENKLNYSDSKASIFEGDDVEIRLYTREWLDSKIKSKAQQLNVLIDITVLSRSRLSALLYELIIALPAGSTLTISYEISQFVSAPEGLSPIKTVGDVIPELSGAIGDLTKPTSLVLGLGYENGKAIGLANYIDSEHIFVFLPIGIDSRFDESVLQNNKAILNEVPSSRIIKYRLDQPYNTYLDMRDLVNAVSKSTSPLLAPLGPKILTALSVLVSLEFGAQIPVWRVSSELEEQPVDRKASGYSISITVHI</sequence>
<protein>
    <submittedName>
        <fullName evidence="1">Uncharacterized protein</fullName>
    </submittedName>
</protein>
<organism evidence="1 2">
    <name type="scientific">Vibrio agarilyticus</name>
    <dbReference type="NCBI Taxonomy" id="2726741"/>
    <lineage>
        <taxon>Bacteria</taxon>
        <taxon>Pseudomonadati</taxon>
        <taxon>Pseudomonadota</taxon>
        <taxon>Gammaproteobacteria</taxon>
        <taxon>Vibrionales</taxon>
        <taxon>Vibrionaceae</taxon>
        <taxon>Vibrio</taxon>
    </lineage>
</organism>
<dbReference type="Proteomes" id="UP000535589">
    <property type="component" value="Unassembled WGS sequence"/>
</dbReference>
<evidence type="ECO:0000313" key="1">
    <source>
        <dbReference type="EMBL" id="NLS13902.1"/>
    </source>
</evidence>
<dbReference type="EMBL" id="JABAIK010000013">
    <property type="protein sequence ID" value="NLS13902.1"/>
    <property type="molecule type" value="Genomic_DNA"/>
</dbReference>
<accession>A0A7X8TS09</accession>
<reference evidence="1 2" key="1">
    <citation type="submission" date="2020-04" db="EMBL/GenBank/DDBJ databases">
        <title>Vibrio sp. SM6, a novel species isolated from seawater.</title>
        <authorList>
            <person name="Wang X."/>
        </authorList>
    </citation>
    <scope>NUCLEOTIDE SEQUENCE [LARGE SCALE GENOMIC DNA]</scope>
    <source>
        <strain evidence="1 2">SM6</strain>
    </source>
</reference>